<keyword evidence="2" id="KW-1185">Reference proteome</keyword>
<accession>A0ACA9N9C6</accession>
<evidence type="ECO:0000313" key="2">
    <source>
        <dbReference type="Proteomes" id="UP000789860"/>
    </source>
</evidence>
<feature type="non-terminal residue" evidence="1">
    <location>
        <position position="1"/>
    </location>
</feature>
<gene>
    <name evidence="1" type="ORF">SCALOS_LOCUS8397</name>
</gene>
<name>A0ACA9N9C6_9GLOM</name>
<dbReference type="Proteomes" id="UP000789860">
    <property type="component" value="Unassembled WGS sequence"/>
</dbReference>
<evidence type="ECO:0000313" key="1">
    <source>
        <dbReference type="EMBL" id="CAG8643093.1"/>
    </source>
</evidence>
<reference evidence="1" key="1">
    <citation type="submission" date="2021-06" db="EMBL/GenBank/DDBJ databases">
        <authorList>
            <person name="Kallberg Y."/>
            <person name="Tangrot J."/>
            <person name="Rosling A."/>
        </authorList>
    </citation>
    <scope>NUCLEOTIDE SEQUENCE</scope>
    <source>
        <strain evidence="1">AU212A</strain>
    </source>
</reference>
<comment type="caution">
    <text evidence="1">The sequence shown here is derived from an EMBL/GenBank/DDBJ whole genome shotgun (WGS) entry which is preliminary data.</text>
</comment>
<sequence>SDKQSDNKFDEQVELYEEQIFQIVEEVYSVVEIFANSNRFGIRKGHIEKNPNNSYEISRIFLCYHAGRPLNEKKLHKIKESGSYRTDCK</sequence>
<protein>
    <submittedName>
        <fullName evidence="1">1431_t:CDS:1</fullName>
    </submittedName>
</protein>
<organism evidence="1 2">
    <name type="scientific">Scutellospora calospora</name>
    <dbReference type="NCBI Taxonomy" id="85575"/>
    <lineage>
        <taxon>Eukaryota</taxon>
        <taxon>Fungi</taxon>
        <taxon>Fungi incertae sedis</taxon>
        <taxon>Mucoromycota</taxon>
        <taxon>Glomeromycotina</taxon>
        <taxon>Glomeromycetes</taxon>
        <taxon>Diversisporales</taxon>
        <taxon>Gigasporaceae</taxon>
        <taxon>Scutellospora</taxon>
    </lineage>
</organism>
<dbReference type="EMBL" id="CAJVPM010022022">
    <property type="protein sequence ID" value="CAG8643093.1"/>
    <property type="molecule type" value="Genomic_DNA"/>
</dbReference>
<proteinExistence type="predicted"/>